<organism evidence="2 3">
    <name type="scientific">Gracilimonas halophila</name>
    <dbReference type="NCBI Taxonomy" id="1834464"/>
    <lineage>
        <taxon>Bacteria</taxon>
        <taxon>Pseudomonadati</taxon>
        <taxon>Balneolota</taxon>
        <taxon>Balneolia</taxon>
        <taxon>Balneolales</taxon>
        <taxon>Balneolaceae</taxon>
        <taxon>Gracilimonas</taxon>
    </lineage>
</organism>
<evidence type="ECO:0000313" key="2">
    <source>
        <dbReference type="EMBL" id="MFD2532189.1"/>
    </source>
</evidence>
<accession>A0ABW5JKQ5</accession>
<dbReference type="Proteomes" id="UP001597460">
    <property type="component" value="Unassembled WGS sequence"/>
</dbReference>
<comment type="caution">
    <text evidence="2">The sequence shown here is derived from an EMBL/GenBank/DDBJ whole genome shotgun (WGS) entry which is preliminary data.</text>
</comment>
<protein>
    <submittedName>
        <fullName evidence="2">PilN domain-containing protein</fullName>
    </submittedName>
</protein>
<gene>
    <name evidence="2" type="ORF">ACFSVN_07005</name>
</gene>
<dbReference type="RefSeq" id="WP_390300413.1">
    <property type="nucleotide sequence ID" value="NZ_JBHULI010000024.1"/>
</dbReference>
<keyword evidence="1" id="KW-1133">Transmembrane helix</keyword>
<keyword evidence="3" id="KW-1185">Reference proteome</keyword>
<feature type="transmembrane region" description="Helical" evidence="1">
    <location>
        <begin position="288"/>
        <end position="306"/>
    </location>
</feature>
<evidence type="ECO:0000256" key="1">
    <source>
        <dbReference type="SAM" id="Phobius"/>
    </source>
</evidence>
<keyword evidence="1" id="KW-0472">Membrane</keyword>
<keyword evidence="1" id="KW-0812">Transmembrane</keyword>
<evidence type="ECO:0000313" key="3">
    <source>
        <dbReference type="Proteomes" id="UP001597460"/>
    </source>
</evidence>
<proteinExistence type="predicted"/>
<reference evidence="3" key="1">
    <citation type="journal article" date="2019" name="Int. J. Syst. Evol. Microbiol.">
        <title>The Global Catalogue of Microorganisms (GCM) 10K type strain sequencing project: providing services to taxonomists for standard genome sequencing and annotation.</title>
        <authorList>
            <consortium name="The Broad Institute Genomics Platform"/>
            <consortium name="The Broad Institute Genome Sequencing Center for Infectious Disease"/>
            <person name="Wu L."/>
            <person name="Ma J."/>
        </authorList>
    </citation>
    <scope>NUCLEOTIDE SEQUENCE [LARGE SCALE GENOMIC DNA]</scope>
    <source>
        <strain evidence="3">KCTC 52042</strain>
    </source>
</reference>
<name>A0ABW5JKQ5_9BACT</name>
<sequence>MVDESETPSSNELLLYNLFSSVDAKRVDLGISIPSGQTIFQILKDVDFSDTKKKDLQVIVDDRLESLHGISKGEDYYSYSVREDGALLLTSIDDEPQLLTLINRTLELYNGKLFIHEILPDEILLLGLIRANYDLDPNSITGVVQFSENSTRVLFLKGNQLWIVSPIITESLKSQRFLNTVFSKILFQLDTGEVPNLDRLIICNNSLGDEAIEFFEDRFQDVDVAEFQFSEDFFEAENINPSSIVSFTTAIGAAWSASGLKKEVFPKISFLPNYVNDRQKIFKLQWHGMLLLLFIMLTPIVANHFYTQYDTDIDRLQGEISTLDAQIQSLEPTVQRYNQISNELSQIQSKLTLLSELNEGTLRWSINLDLINRGIEDVNSIWLTSLTPVQNNNIEINGYAIYRDRIPELASLFNTTTLLNVRSDEIREKEVYKFVYIIKDFFENEEIYTPESVQGIRELIGNLHCHTQSEIPLYC</sequence>
<dbReference type="EMBL" id="JBHULI010000024">
    <property type="protein sequence ID" value="MFD2532189.1"/>
    <property type="molecule type" value="Genomic_DNA"/>
</dbReference>